<dbReference type="AlphaFoldDB" id="A0A9P9JJR5"/>
<evidence type="ECO:0000313" key="1">
    <source>
        <dbReference type="EMBL" id="KAH7202715.1"/>
    </source>
</evidence>
<feature type="non-terminal residue" evidence="1">
    <location>
        <position position="1"/>
    </location>
</feature>
<dbReference type="GeneID" id="70219181"/>
<gene>
    <name evidence="1" type="ORF">BKA55DRAFT_531410</name>
</gene>
<reference evidence="1" key="1">
    <citation type="journal article" date="2021" name="Nat. Commun.">
        <title>Genetic determinants of endophytism in the Arabidopsis root mycobiome.</title>
        <authorList>
            <person name="Mesny F."/>
            <person name="Miyauchi S."/>
            <person name="Thiergart T."/>
            <person name="Pickel B."/>
            <person name="Atanasova L."/>
            <person name="Karlsson M."/>
            <person name="Huettel B."/>
            <person name="Barry K.W."/>
            <person name="Haridas S."/>
            <person name="Chen C."/>
            <person name="Bauer D."/>
            <person name="Andreopoulos W."/>
            <person name="Pangilinan J."/>
            <person name="LaButti K."/>
            <person name="Riley R."/>
            <person name="Lipzen A."/>
            <person name="Clum A."/>
            <person name="Drula E."/>
            <person name="Henrissat B."/>
            <person name="Kohler A."/>
            <person name="Grigoriev I.V."/>
            <person name="Martin F.M."/>
            <person name="Hacquard S."/>
        </authorList>
    </citation>
    <scope>NUCLEOTIDE SEQUENCE</scope>
    <source>
        <strain evidence="1">MPI-CAGE-AT-0023</strain>
    </source>
</reference>
<dbReference type="OrthoDB" id="4777439at2759"/>
<proteinExistence type="predicted"/>
<accession>A0A9P9JJR5</accession>
<dbReference type="EMBL" id="JAGMUX010000050">
    <property type="protein sequence ID" value="KAH7202715.1"/>
    <property type="molecule type" value="Genomic_DNA"/>
</dbReference>
<dbReference type="RefSeq" id="XP_046040662.1">
    <property type="nucleotide sequence ID" value="XM_046189227.1"/>
</dbReference>
<comment type="caution">
    <text evidence="1">The sequence shown here is derived from an EMBL/GenBank/DDBJ whole genome shotgun (WGS) entry which is preliminary data.</text>
</comment>
<dbReference type="Proteomes" id="UP000720189">
    <property type="component" value="Unassembled WGS sequence"/>
</dbReference>
<evidence type="ECO:0000313" key="2">
    <source>
        <dbReference type="Proteomes" id="UP000720189"/>
    </source>
</evidence>
<name>A0A9P9JJR5_FUSRE</name>
<organism evidence="1 2">
    <name type="scientific">Fusarium redolens</name>
    <dbReference type="NCBI Taxonomy" id="48865"/>
    <lineage>
        <taxon>Eukaryota</taxon>
        <taxon>Fungi</taxon>
        <taxon>Dikarya</taxon>
        <taxon>Ascomycota</taxon>
        <taxon>Pezizomycotina</taxon>
        <taxon>Sordariomycetes</taxon>
        <taxon>Hypocreomycetidae</taxon>
        <taxon>Hypocreales</taxon>
        <taxon>Nectriaceae</taxon>
        <taxon>Fusarium</taxon>
        <taxon>Fusarium redolens species complex</taxon>
    </lineage>
</organism>
<sequence length="62" mass="7481">IRFTFSTIITNLELVVIYNGKYFIIYLHANNFSKLPKLKELYLFFLKVTKEFKLDNITIKDF</sequence>
<protein>
    <submittedName>
        <fullName evidence="1">Uncharacterized protein</fullName>
    </submittedName>
</protein>
<keyword evidence="2" id="KW-1185">Reference proteome</keyword>